<reference evidence="2" key="2">
    <citation type="submission" date="2020-07" db="EMBL/GenBank/DDBJ databases">
        <authorList>
            <person name="Vera ALvarez R."/>
            <person name="Arias-Moreno D.M."/>
            <person name="Jimenez-Jacinto V."/>
            <person name="Jimenez-Bremont J.F."/>
            <person name="Swaminathan K."/>
            <person name="Moose S.P."/>
            <person name="Guerrero-Gonzalez M.L."/>
            <person name="Marino-Ramirez L."/>
            <person name="Landsman D."/>
            <person name="Rodriguez-Kessler M."/>
            <person name="Delgado-Sanchez P."/>
        </authorList>
    </citation>
    <scope>NUCLEOTIDE SEQUENCE</scope>
    <source>
        <tissue evidence="2">Cladode</tissue>
    </source>
</reference>
<sequence length="133" mass="15478">MKRCVKLIFKLLLFVLHLKQHFPIVCPRSQRLLGLSCLFYPQDRFLTFVIVLFHRDWLASALFFPLCLLYGWHILGTSLCLGSWFKYLKLIENGNCVPEYIRLIAYLSILMACDVYLPLVVLLDQLNAVTALL</sequence>
<feature type="transmembrane region" description="Helical" evidence="1">
    <location>
        <begin position="103"/>
        <end position="123"/>
    </location>
</feature>
<evidence type="ECO:0000313" key="2">
    <source>
        <dbReference type="EMBL" id="MBA4645954.1"/>
    </source>
</evidence>
<proteinExistence type="predicted"/>
<dbReference type="EMBL" id="GISG01144199">
    <property type="protein sequence ID" value="MBA4645954.1"/>
    <property type="molecule type" value="Transcribed_RNA"/>
</dbReference>
<evidence type="ECO:0000256" key="1">
    <source>
        <dbReference type="SAM" id="Phobius"/>
    </source>
</evidence>
<name>A0A7C8ZLC1_OPUST</name>
<feature type="transmembrane region" description="Helical" evidence="1">
    <location>
        <begin position="58"/>
        <end position="82"/>
    </location>
</feature>
<keyword evidence="1" id="KW-0812">Transmembrane</keyword>
<organism evidence="2">
    <name type="scientific">Opuntia streptacantha</name>
    <name type="common">Prickly pear cactus</name>
    <name type="synonym">Opuntia cardona</name>
    <dbReference type="NCBI Taxonomy" id="393608"/>
    <lineage>
        <taxon>Eukaryota</taxon>
        <taxon>Viridiplantae</taxon>
        <taxon>Streptophyta</taxon>
        <taxon>Embryophyta</taxon>
        <taxon>Tracheophyta</taxon>
        <taxon>Spermatophyta</taxon>
        <taxon>Magnoliopsida</taxon>
        <taxon>eudicotyledons</taxon>
        <taxon>Gunneridae</taxon>
        <taxon>Pentapetalae</taxon>
        <taxon>Caryophyllales</taxon>
        <taxon>Cactineae</taxon>
        <taxon>Cactaceae</taxon>
        <taxon>Opuntioideae</taxon>
        <taxon>Opuntia</taxon>
    </lineage>
</organism>
<reference evidence="2" key="1">
    <citation type="journal article" date="2013" name="J. Plant Res.">
        <title>Effect of fungi and light on seed germination of three Opuntia species from semiarid lands of central Mexico.</title>
        <authorList>
            <person name="Delgado-Sanchez P."/>
            <person name="Jimenez-Bremont J.F."/>
            <person name="Guerrero-Gonzalez Mde L."/>
            <person name="Flores J."/>
        </authorList>
    </citation>
    <scope>NUCLEOTIDE SEQUENCE</scope>
    <source>
        <tissue evidence="2">Cladode</tissue>
    </source>
</reference>
<dbReference type="AlphaFoldDB" id="A0A7C8ZLC1"/>
<accession>A0A7C8ZLC1</accession>
<keyword evidence="1" id="KW-1133">Transmembrane helix</keyword>
<keyword evidence="1" id="KW-0472">Membrane</keyword>
<protein>
    <submittedName>
        <fullName evidence="2">Uncharacterized protein</fullName>
    </submittedName>
</protein>